<evidence type="ECO:0000313" key="2">
    <source>
        <dbReference type="EMBL" id="KAH7130673.1"/>
    </source>
</evidence>
<comment type="caution">
    <text evidence="2">The sequence shown here is derived from an EMBL/GenBank/DDBJ whole genome shotgun (WGS) entry which is preliminary data.</text>
</comment>
<evidence type="ECO:0000313" key="3">
    <source>
        <dbReference type="Proteomes" id="UP000700596"/>
    </source>
</evidence>
<accession>A0A9P9E4C8</accession>
<evidence type="ECO:0000256" key="1">
    <source>
        <dbReference type="SAM" id="MobiDB-lite"/>
    </source>
</evidence>
<dbReference type="Proteomes" id="UP000700596">
    <property type="component" value="Unassembled WGS sequence"/>
</dbReference>
<organism evidence="2 3">
    <name type="scientific">Dendryphion nanum</name>
    <dbReference type="NCBI Taxonomy" id="256645"/>
    <lineage>
        <taxon>Eukaryota</taxon>
        <taxon>Fungi</taxon>
        <taxon>Dikarya</taxon>
        <taxon>Ascomycota</taxon>
        <taxon>Pezizomycotina</taxon>
        <taxon>Dothideomycetes</taxon>
        <taxon>Pleosporomycetidae</taxon>
        <taxon>Pleosporales</taxon>
        <taxon>Torulaceae</taxon>
        <taxon>Dendryphion</taxon>
    </lineage>
</organism>
<protein>
    <submittedName>
        <fullName evidence="2">Uncharacterized protein</fullName>
    </submittedName>
</protein>
<gene>
    <name evidence="2" type="ORF">B0J11DRAFT_258780</name>
</gene>
<dbReference type="EMBL" id="JAGMWT010000004">
    <property type="protein sequence ID" value="KAH7130673.1"/>
    <property type="molecule type" value="Genomic_DNA"/>
</dbReference>
<feature type="region of interest" description="Disordered" evidence="1">
    <location>
        <begin position="109"/>
        <end position="138"/>
    </location>
</feature>
<reference evidence="2" key="1">
    <citation type="journal article" date="2021" name="Nat. Commun.">
        <title>Genetic determinants of endophytism in the Arabidopsis root mycobiome.</title>
        <authorList>
            <person name="Mesny F."/>
            <person name="Miyauchi S."/>
            <person name="Thiergart T."/>
            <person name="Pickel B."/>
            <person name="Atanasova L."/>
            <person name="Karlsson M."/>
            <person name="Huettel B."/>
            <person name="Barry K.W."/>
            <person name="Haridas S."/>
            <person name="Chen C."/>
            <person name="Bauer D."/>
            <person name="Andreopoulos W."/>
            <person name="Pangilinan J."/>
            <person name="LaButti K."/>
            <person name="Riley R."/>
            <person name="Lipzen A."/>
            <person name="Clum A."/>
            <person name="Drula E."/>
            <person name="Henrissat B."/>
            <person name="Kohler A."/>
            <person name="Grigoriev I.V."/>
            <person name="Martin F.M."/>
            <person name="Hacquard S."/>
        </authorList>
    </citation>
    <scope>NUCLEOTIDE SEQUENCE</scope>
    <source>
        <strain evidence="2">MPI-CAGE-CH-0243</strain>
    </source>
</reference>
<keyword evidence="3" id="KW-1185">Reference proteome</keyword>
<name>A0A9P9E4C8_9PLEO</name>
<sequence length="138" mass="16484">MYCNVIFSWDLLRRLLFRLLPFLLLSSHLCWAKCACISLCWMIISELIPWWEYRILSGRAFMQISVPDRERRRRMGVEWRLYSSLCCKMCQVALLWHCSVTTPRLKPRPITPLPKSRNRILHSPPNTSDHAQREKNKP</sequence>
<proteinExistence type="predicted"/>
<dbReference type="AlphaFoldDB" id="A0A9P9E4C8"/>